<comment type="caution">
    <text evidence="4">The sequence shown here is derived from an EMBL/GenBank/DDBJ whole genome shotgun (WGS) entry which is preliminary data.</text>
</comment>
<evidence type="ECO:0000256" key="1">
    <source>
        <dbReference type="SAM" id="MobiDB-lite"/>
    </source>
</evidence>
<dbReference type="RefSeq" id="WP_136563909.1">
    <property type="nucleotide sequence ID" value="NZ_STGW01000013.1"/>
</dbReference>
<feature type="compositionally biased region" description="Low complexity" evidence="1">
    <location>
        <begin position="427"/>
        <end position="450"/>
    </location>
</feature>
<accession>A0A4V4HJ79</accession>
<feature type="region of interest" description="Disordered" evidence="1">
    <location>
        <begin position="424"/>
        <end position="457"/>
    </location>
</feature>
<evidence type="ECO:0000259" key="3">
    <source>
        <dbReference type="Pfam" id="PF23771"/>
    </source>
</evidence>
<feature type="region of interest" description="Disordered" evidence="1">
    <location>
        <begin position="375"/>
        <end position="394"/>
    </location>
</feature>
<keyword evidence="5" id="KW-1185">Reference proteome</keyword>
<name>A0A4V4HJ79_9ACTN</name>
<dbReference type="InterPro" id="IPR027595">
    <property type="entry name" value="CHP04338"/>
</dbReference>
<dbReference type="NCBIfam" id="TIGR04338">
    <property type="entry name" value="HEXXH_Rv0185"/>
    <property type="match status" value="1"/>
</dbReference>
<feature type="compositionally biased region" description="Basic and acidic residues" evidence="1">
    <location>
        <begin position="375"/>
        <end position="387"/>
    </location>
</feature>
<evidence type="ECO:0000259" key="2">
    <source>
        <dbReference type="Pfam" id="PF10979"/>
    </source>
</evidence>
<sequence length="457" mass="49912">MPNHASEAQGPDQDQAAVYAAEDQLGDWLDRASRTPGTPLRITLGGSVQEFSPETEPRFTDPAGVQAYVDRVLTHLADLGAQYVDRAGVDRVGVPLVVRPRRGHRQAHYERHELPARGVIAIPPREVGGAWSLRGAVVLHEVAHHLAGELGHGPGFRTTFLRLLEDLGLPVTADLLHGAYRIEGLDEGLAGEDRTLVRIGRLLRQAERTDNTAEREAFFAKAQTLATHHQIALAVARASAQAEERRADPTYETVPIGESGKRSLARYVRLMIEIARANDVRVAIYTSNTKVSLYGFATDLAIVKALYASLVTQMVADGDAHLRSGAHRHDVREVWNARRRRWEVQPVHGSTARAAFYEAWADHIGQRLSSARHDARQSAIEADRGSTDAEGSTSTEIALRAREIEVVDYFPRMQRDHGIRGTWKGTAQAGHAAPGSHAAGTRAAARARLGTEQALPG</sequence>
<dbReference type="Pfam" id="PF10979">
    <property type="entry name" value="DUF2786"/>
    <property type="match status" value="1"/>
</dbReference>
<feature type="domain" description="DUF2786" evidence="2">
    <location>
        <begin position="195"/>
        <end position="231"/>
    </location>
</feature>
<dbReference type="InterPro" id="IPR024498">
    <property type="entry name" value="DUF2786"/>
</dbReference>
<dbReference type="GO" id="GO:0016787">
    <property type="term" value="F:hydrolase activity"/>
    <property type="evidence" value="ECO:0007669"/>
    <property type="project" value="UniProtKB-KW"/>
</dbReference>
<dbReference type="Proteomes" id="UP000307087">
    <property type="component" value="Unassembled WGS sequence"/>
</dbReference>
<evidence type="ECO:0000313" key="4">
    <source>
        <dbReference type="EMBL" id="THV09446.1"/>
    </source>
</evidence>
<dbReference type="Pfam" id="PF23771">
    <property type="entry name" value="DUF7168"/>
    <property type="match status" value="1"/>
</dbReference>
<protein>
    <submittedName>
        <fullName evidence="4">TIGR04338 family metallohydrolase</fullName>
    </submittedName>
</protein>
<dbReference type="AlphaFoldDB" id="A0A4V4HJ79"/>
<reference evidence="4 5" key="1">
    <citation type="journal article" date="2009" name="Int. J. Syst. Evol. Microbiol.">
        <title>Nocardioides caeni sp. nov., isolated from wastewater.</title>
        <authorList>
            <person name="Yoon J.H."/>
            <person name="Kang S.J."/>
            <person name="Park S."/>
            <person name="Kim W."/>
            <person name="Oh T.K."/>
        </authorList>
    </citation>
    <scope>NUCLEOTIDE SEQUENCE [LARGE SCALE GENOMIC DNA]</scope>
    <source>
        <strain evidence="4 5">DSM 23134</strain>
    </source>
</reference>
<keyword evidence="4" id="KW-0378">Hydrolase</keyword>
<organism evidence="4 5">
    <name type="scientific">Nocardioides caeni</name>
    <dbReference type="NCBI Taxonomy" id="574700"/>
    <lineage>
        <taxon>Bacteria</taxon>
        <taxon>Bacillati</taxon>
        <taxon>Actinomycetota</taxon>
        <taxon>Actinomycetes</taxon>
        <taxon>Propionibacteriales</taxon>
        <taxon>Nocardioidaceae</taxon>
        <taxon>Nocardioides</taxon>
    </lineage>
</organism>
<dbReference type="OrthoDB" id="4760874at2"/>
<proteinExistence type="predicted"/>
<feature type="domain" description="DUF7168" evidence="3">
    <location>
        <begin position="264"/>
        <end position="387"/>
    </location>
</feature>
<dbReference type="InterPro" id="IPR055592">
    <property type="entry name" value="DUF7168"/>
</dbReference>
<gene>
    <name evidence="4" type="ORF">E9934_16050</name>
</gene>
<evidence type="ECO:0000313" key="5">
    <source>
        <dbReference type="Proteomes" id="UP000307087"/>
    </source>
</evidence>
<dbReference type="EMBL" id="STGW01000013">
    <property type="protein sequence ID" value="THV09446.1"/>
    <property type="molecule type" value="Genomic_DNA"/>
</dbReference>